<evidence type="ECO:0000313" key="3">
    <source>
        <dbReference type="Proteomes" id="UP000604046"/>
    </source>
</evidence>
<dbReference type="Proteomes" id="UP000604046">
    <property type="component" value="Unassembled WGS sequence"/>
</dbReference>
<reference evidence="2" key="1">
    <citation type="submission" date="2021-02" db="EMBL/GenBank/DDBJ databases">
        <authorList>
            <person name="Dougan E. K."/>
            <person name="Rhodes N."/>
            <person name="Thang M."/>
            <person name="Chan C."/>
        </authorList>
    </citation>
    <scope>NUCLEOTIDE SEQUENCE</scope>
</reference>
<dbReference type="OrthoDB" id="10355806at2759"/>
<feature type="compositionally biased region" description="Basic residues" evidence="1">
    <location>
        <begin position="536"/>
        <end position="545"/>
    </location>
</feature>
<protein>
    <submittedName>
        <fullName evidence="2">Uncharacterized protein</fullName>
    </submittedName>
</protein>
<comment type="caution">
    <text evidence="2">The sequence shown here is derived from an EMBL/GenBank/DDBJ whole genome shotgun (WGS) entry which is preliminary data.</text>
</comment>
<proteinExistence type="predicted"/>
<organism evidence="2 3">
    <name type="scientific">Symbiodinium natans</name>
    <dbReference type="NCBI Taxonomy" id="878477"/>
    <lineage>
        <taxon>Eukaryota</taxon>
        <taxon>Sar</taxon>
        <taxon>Alveolata</taxon>
        <taxon>Dinophyceae</taxon>
        <taxon>Suessiales</taxon>
        <taxon>Symbiodiniaceae</taxon>
        <taxon>Symbiodinium</taxon>
    </lineage>
</organism>
<feature type="region of interest" description="Disordered" evidence="1">
    <location>
        <begin position="1"/>
        <end position="39"/>
    </location>
</feature>
<dbReference type="AlphaFoldDB" id="A0A812K0A6"/>
<gene>
    <name evidence="2" type="ORF">SNAT2548_LOCUS7810</name>
</gene>
<evidence type="ECO:0000256" key="1">
    <source>
        <dbReference type="SAM" id="MobiDB-lite"/>
    </source>
</evidence>
<feature type="region of interest" description="Disordered" evidence="1">
    <location>
        <begin position="536"/>
        <end position="563"/>
    </location>
</feature>
<dbReference type="EMBL" id="CAJNDS010000557">
    <property type="protein sequence ID" value="CAE7217994.1"/>
    <property type="molecule type" value="Genomic_DNA"/>
</dbReference>
<accession>A0A812K0A6</accession>
<evidence type="ECO:0000313" key="2">
    <source>
        <dbReference type="EMBL" id="CAE7217994.1"/>
    </source>
</evidence>
<name>A0A812K0A6_9DINO</name>
<keyword evidence="3" id="KW-1185">Reference proteome</keyword>
<sequence length="616" mass="68704">MSIRCLSQPDAAEPNVPRRLLQSPSMKPTSARPLGFSSGKEEQKEKLIDKLKRWINILAATLVVLNSLVMMVELELEGNAIGTRIGLVADAPPLEEALAVGIRGPSFQQAQGRRSAFCADVMACRAFQHEEAHSEALVFGGQPSKDLWQALAGSLLLNVVRNHLAALEGHTSRLDAIMRRLRRQLRERQYDTWIATMLGRIPASARSSVSRHYRLMLLLYRQPQQPERLEFLRSLGPNSPYNFYMRRAEFTLAQHLIRNWRVPQQHTTWLLQAIQEARPGEDFNSLHLLLQFFDPEAFSDFLESDWKGTVLLPAIAIFPGGRMPTRQTIVGLLALQVMPTKAMPEDAVKEGEPKRARLDEQAPQELGTASCSTTAVIDPRRRQNIMLSAAGLVEMAYYSPAQSSRIYEQLTTTLEFGSEVGIWFTRSELFDLLQTELATRQVNLMDFIRIWNEYLDFLRLTSPTIETMVPWRDEVTNPVEAALPCSAFSADQASNGATQPASQAASLEGTPALEAAPAAPCGDLISLHMPVSNRLSRKARTRPTRAHLEVSSVRPGAVQPPSYHTQTIPHTLSTFRLLHAKQSRPGLFLPSCRVTDINYPSKSHLEASSVRPGAGR</sequence>